<dbReference type="Gene3D" id="3.40.190.10">
    <property type="entry name" value="Periplasmic binding protein-like II"/>
    <property type="match status" value="1"/>
</dbReference>
<dbReference type="EMBL" id="WBVT01000007">
    <property type="protein sequence ID" value="KAB7790820.1"/>
    <property type="molecule type" value="Genomic_DNA"/>
</dbReference>
<evidence type="ECO:0000256" key="4">
    <source>
        <dbReference type="ARBA" id="ARBA00023139"/>
    </source>
</evidence>
<evidence type="ECO:0000256" key="2">
    <source>
        <dbReference type="ARBA" id="ARBA00022729"/>
    </source>
</evidence>
<keyword evidence="2 6" id="KW-0732">Signal</keyword>
<evidence type="ECO:0000256" key="5">
    <source>
        <dbReference type="ARBA" id="ARBA00023288"/>
    </source>
</evidence>
<reference evidence="7 8" key="1">
    <citation type="submission" date="2019-09" db="EMBL/GenBank/DDBJ databases">
        <title>Characterization of the phylogenetic diversity of two novel species belonging to the genus Bifidobacterium: Bifidobacterium cebidarum sp. nov. and Bifidobacterium leontopitheci sp. nov.</title>
        <authorList>
            <person name="Lugli G.A."/>
            <person name="Duranti S."/>
            <person name="Milani C."/>
            <person name="Turroni F."/>
            <person name="Ventura M."/>
        </authorList>
    </citation>
    <scope>NUCLEOTIDE SEQUENCE [LARGE SCALE GENOMIC DNA]</scope>
    <source>
        <strain evidence="7 8">LMG 31471</strain>
    </source>
</reference>
<name>A0A6I1GGQ1_9BIFI</name>
<dbReference type="InterPro" id="IPR050490">
    <property type="entry name" value="Bact_solute-bd_prot1"/>
</dbReference>
<accession>A0A6I1GGQ1</accession>
<feature type="chain" id="PRO_5026310638" evidence="6">
    <location>
        <begin position="23"/>
        <end position="438"/>
    </location>
</feature>
<dbReference type="InterPro" id="IPR006059">
    <property type="entry name" value="SBP"/>
</dbReference>
<proteinExistence type="predicted"/>
<evidence type="ECO:0000256" key="6">
    <source>
        <dbReference type="SAM" id="SignalP"/>
    </source>
</evidence>
<evidence type="ECO:0000313" key="7">
    <source>
        <dbReference type="EMBL" id="KAB7790820.1"/>
    </source>
</evidence>
<comment type="caution">
    <text evidence="7">The sequence shown here is derived from an EMBL/GenBank/DDBJ whole genome shotgun (WGS) entry which is preliminary data.</text>
</comment>
<sequence>MVAKKRLLAGLASLAVMGIALAGCGSSTNNSEGNGETSSNEKITLTYMHRLPDSEGMTTVDEIIKGWNDSHPNIQVKATKFNGKAAEMSKKLQTDVEAGNDPDLAQLGYAEIPEAYTNGLLQDVTQYAKQYEKDFASGPFSLMQVNGKYYGLPQDTGPLVYFYNKTEFDKLGLKVPTTQDELIATAKKAAESGKQILALEPDEAANMLSGLSGAAGGWYKVEDNKWVVNTDTKGSKAVAKVYQELLDAKALNTNPRWDPSFDASLQKGELIGTIGAGWEAPLIMSSIGDSGKGQWQVAQLGDWFDNGGKTGPDGGSGVVVMKNSKHPKEAMEFLDWFNTQVEGLISQGLVVAAKSDEAKTLSTWSEYFGGQDIMKEFITANDNMGDFTYIPGYSAVGTAMNEAAAKAADGSGKVSDIFSAAQTTSIDSLKSKNLSVKE</sequence>
<organism evidence="7 8">
    <name type="scientific">Bifidobacterium leontopitheci</name>
    <dbReference type="NCBI Taxonomy" id="2650774"/>
    <lineage>
        <taxon>Bacteria</taxon>
        <taxon>Bacillati</taxon>
        <taxon>Actinomycetota</taxon>
        <taxon>Actinomycetes</taxon>
        <taxon>Bifidobacteriales</taxon>
        <taxon>Bifidobacteriaceae</taxon>
        <taxon>Bifidobacterium</taxon>
    </lineage>
</organism>
<evidence type="ECO:0000256" key="3">
    <source>
        <dbReference type="ARBA" id="ARBA00023136"/>
    </source>
</evidence>
<gene>
    <name evidence="7" type="ORF">F7D09_0736</name>
</gene>
<keyword evidence="5" id="KW-0449">Lipoprotein</keyword>
<evidence type="ECO:0000313" key="8">
    <source>
        <dbReference type="Proteomes" id="UP000441772"/>
    </source>
</evidence>
<keyword evidence="3" id="KW-0472">Membrane</keyword>
<dbReference type="AlphaFoldDB" id="A0A6I1GGQ1"/>
<dbReference type="PROSITE" id="PS51257">
    <property type="entry name" value="PROKAR_LIPOPROTEIN"/>
    <property type="match status" value="1"/>
</dbReference>
<dbReference type="PANTHER" id="PTHR43649:SF33">
    <property type="entry name" value="POLYGALACTURONAN_RHAMNOGALACTURONAN-BINDING PROTEIN YTCQ"/>
    <property type="match status" value="1"/>
</dbReference>
<dbReference type="Pfam" id="PF01547">
    <property type="entry name" value="SBP_bac_1"/>
    <property type="match status" value="1"/>
</dbReference>
<evidence type="ECO:0000256" key="1">
    <source>
        <dbReference type="ARBA" id="ARBA00022475"/>
    </source>
</evidence>
<protein>
    <submittedName>
        <fullName evidence="7">ABC transporter substrate-binding protein</fullName>
    </submittedName>
</protein>
<keyword evidence="1" id="KW-1003">Cell membrane</keyword>
<dbReference type="RefSeq" id="WP_152234085.1">
    <property type="nucleotide sequence ID" value="NZ_JBHSKZ010000001.1"/>
</dbReference>
<dbReference type="Proteomes" id="UP000441772">
    <property type="component" value="Unassembled WGS sequence"/>
</dbReference>
<feature type="signal peptide" evidence="6">
    <location>
        <begin position="1"/>
        <end position="22"/>
    </location>
</feature>
<dbReference type="SUPFAM" id="SSF53850">
    <property type="entry name" value="Periplasmic binding protein-like II"/>
    <property type="match status" value="1"/>
</dbReference>
<keyword evidence="4" id="KW-0564">Palmitate</keyword>
<keyword evidence="8" id="KW-1185">Reference proteome</keyword>
<dbReference type="PANTHER" id="PTHR43649">
    <property type="entry name" value="ARABINOSE-BINDING PROTEIN-RELATED"/>
    <property type="match status" value="1"/>
</dbReference>